<dbReference type="EnsemblBacteria" id="AAM71869">
    <property type="protein sequence ID" value="AAM71869"/>
    <property type="gene ID" value="CT0629"/>
</dbReference>
<proteinExistence type="predicted"/>
<dbReference type="Pfam" id="PF00359">
    <property type="entry name" value="PTS_EIIA_2"/>
    <property type="match status" value="1"/>
</dbReference>
<sequence>MLKSVLDALENGRLVELPDNDKSDALQFLATILEAVPSIPAGSNIVEIVLEHEKNSNTSLGFGWACPHARVNFDGDLCCAIGWSPAGIDYGIAGEPLVRLVVMFFVPENQRNTYLKEVSTLARVLKSNPEFQNLEPIGDLDQVRNTLLDMTHQAMSEGGKNYRARMIQLDTLTKSAGDAGHYWLKGMQIDALLVVAGPDIKPLVLSQNAELSRLATQDTQLVPAIASGNHYELQGWQIVRRSSTAYAGERVIYDCLAIKTRQGQGAPEAGG</sequence>
<dbReference type="PANTHER" id="PTHR47738">
    <property type="entry name" value="PTS SYSTEM FRUCTOSE-LIKE EIIA COMPONENT-RELATED"/>
    <property type="match status" value="1"/>
</dbReference>
<dbReference type="InterPro" id="IPR002178">
    <property type="entry name" value="PTS_EIIA_type-2_dom"/>
</dbReference>
<reference evidence="2 3" key="1">
    <citation type="journal article" date="2002" name="Proc. Natl. Acad. Sci. U.S.A.">
        <title>The complete genome sequence of Chlorobium tepidum TLS, a photosynthetic, anaerobic, green-sulfur bacterium.</title>
        <authorList>
            <person name="Eisen J.A."/>
            <person name="Nelson K.E."/>
            <person name="Paulsen I.T."/>
            <person name="Heidelberg J.F."/>
            <person name="Wu M."/>
            <person name="Dodson R.J."/>
            <person name="Deboy R."/>
            <person name="Gwinn M.L."/>
            <person name="Nelson W.C."/>
            <person name="Haft D.H."/>
            <person name="Hickey E.K."/>
            <person name="Peterson J.D."/>
            <person name="Durkin A.S."/>
            <person name="Kolonay J.L."/>
            <person name="Yang F."/>
            <person name="Holt I."/>
            <person name="Umayam L.A."/>
            <person name="Mason T."/>
            <person name="Brenner M."/>
            <person name="Shea T.P."/>
            <person name="Parksey D."/>
            <person name="Nierman W.C."/>
            <person name="Feldblyum T.V."/>
            <person name="Hansen C.L."/>
            <person name="Craven M.B."/>
            <person name="Radune D."/>
            <person name="Vamathevan J."/>
            <person name="Khouri H."/>
            <person name="White O."/>
            <person name="Gruber T.M."/>
            <person name="Ketchum K.A."/>
            <person name="Venter J.C."/>
            <person name="Tettelin H."/>
            <person name="Bryant D.A."/>
            <person name="Fraser C.M."/>
        </authorList>
    </citation>
    <scope>NUCLEOTIDE SEQUENCE [LARGE SCALE GENOMIC DNA]</scope>
    <source>
        <strain evidence="3">ATCC 49652 / DSM 12025 / NBRC 103806 / TLS</strain>
    </source>
</reference>
<accession>Q8KEQ6</accession>
<dbReference type="InterPro" id="IPR051541">
    <property type="entry name" value="PTS_SugarTrans_NitroReg"/>
</dbReference>
<name>Q8KEQ6_CHLTE</name>
<dbReference type="AlphaFoldDB" id="Q8KEQ6"/>
<evidence type="ECO:0000259" key="1">
    <source>
        <dbReference type="PROSITE" id="PS51094"/>
    </source>
</evidence>
<dbReference type="PROSITE" id="PS51094">
    <property type="entry name" value="PTS_EIIA_TYPE_2"/>
    <property type="match status" value="1"/>
</dbReference>
<dbReference type="EMBL" id="AE006470">
    <property type="protein sequence ID" value="AAM71869.1"/>
    <property type="molecule type" value="Genomic_DNA"/>
</dbReference>
<dbReference type="KEGG" id="cte:CT0629"/>
<dbReference type="STRING" id="194439.CT0629"/>
<protein>
    <submittedName>
        <fullName evidence="2">PTS system, IIA component</fullName>
    </submittedName>
</protein>
<organism evidence="2 3">
    <name type="scientific">Chlorobaculum tepidum (strain ATCC 49652 / DSM 12025 / NBRC 103806 / TLS)</name>
    <name type="common">Chlorobium tepidum</name>
    <dbReference type="NCBI Taxonomy" id="194439"/>
    <lineage>
        <taxon>Bacteria</taxon>
        <taxon>Pseudomonadati</taxon>
        <taxon>Chlorobiota</taxon>
        <taxon>Chlorobiia</taxon>
        <taxon>Chlorobiales</taxon>
        <taxon>Chlorobiaceae</taxon>
        <taxon>Chlorobaculum</taxon>
    </lineage>
</organism>
<evidence type="ECO:0000313" key="2">
    <source>
        <dbReference type="EMBL" id="AAM71869.1"/>
    </source>
</evidence>
<dbReference type="OrthoDB" id="95460at2"/>
<dbReference type="Proteomes" id="UP000001007">
    <property type="component" value="Chromosome"/>
</dbReference>
<dbReference type="Gene3D" id="3.40.930.10">
    <property type="entry name" value="Mannitol-specific EII, Chain A"/>
    <property type="match status" value="1"/>
</dbReference>
<gene>
    <name evidence="2" type="ordered locus">CT0629</name>
</gene>
<dbReference type="eggNOG" id="COG1762">
    <property type="taxonomic scope" value="Bacteria"/>
</dbReference>
<evidence type="ECO:0000313" key="3">
    <source>
        <dbReference type="Proteomes" id="UP000001007"/>
    </source>
</evidence>
<dbReference type="HOGENOM" id="CLU_1052815_0_0_10"/>
<keyword evidence="3" id="KW-1185">Reference proteome</keyword>
<dbReference type="SUPFAM" id="SSF55804">
    <property type="entry name" value="Phoshotransferase/anion transport protein"/>
    <property type="match status" value="1"/>
</dbReference>
<feature type="domain" description="PTS EIIA type-2" evidence="1">
    <location>
        <begin position="4"/>
        <end position="150"/>
    </location>
</feature>
<dbReference type="RefSeq" id="WP_010932314.1">
    <property type="nucleotide sequence ID" value="NC_002932.3"/>
</dbReference>
<dbReference type="InterPro" id="IPR016152">
    <property type="entry name" value="PTrfase/Anion_transptr"/>
</dbReference>
<dbReference type="SMR" id="Q8KEQ6"/>